<keyword evidence="3" id="KW-1185">Reference proteome</keyword>
<feature type="compositionally biased region" description="Basic and acidic residues" evidence="1">
    <location>
        <begin position="443"/>
        <end position="452"/>
    </location>
</feature>
<reference evidence="2" key="1">
    <citation type="journal article" date="2020" name="Fungal Divers.">
        <title>Resolving the Mortierellaceae phylogeny through synthesis of multi-gene phylogenetics and phylogenomics.</title>
        <authorList>
            <person name="Vandepol N."/>
            <person name="Liber J."/>
            <person name="Desiro A."/>
            <person name="Na H."/>
            <person name="Kennedy M."/>
            <person name="Barry K."/>
            <person name="Grigoriev I.V."/>
            <person name="Miller A.N."/>
            <person name="O'Donnell K."/>
            <person name="Stajich J.E."/>
            <person name="Bonito G."/>
        </authorList>
    </citation>
    <scope>NUCLEOTIDE SEQUENCE</scope>
    <source>
        <strain evidence="2">REB-010B</strain>
    </source>
</reference>
<accession>A0A9P6RR06</accession>
<evidence type="ECO:0000313" key="2">
    <source>
        <dbReference type="EMBL" id="KAG0324342.1"/>
    </source>
</evidence>
<feature type="region of interest" description="Disordered" evidence="1">
    <location>
        <begin position="231"/>
        <end position="253"/>
    </location>
</feature>
<dbReference type="EMBL" id="JAAAIP010000153">
    <property type="protein sequence ID" value="KAG0324342.1"/>
    <property type="molecule type" value="Genomic_DNA"/>
</dbReference>
<sequence length="485" mass="51727">MLSLIPRSSSPCLHPHTDSFVSPPSKTGTSAAATTPTHCAGSTRANAKLTAVTSPALLATVPASASSPPAAVPTYSTASPAKTRPAFKSSSTAPLNNTTSYKEIVAHFTAKAPQPYGIIPPRKKRGPGLARSSSTSSITTTSSNEKALSTSPPSPTETSRNSVELQPTRLSRNGFTNAGGHANQTQIMQPWLLSLQSLLPESTSSSTRLGFWANLKAHYFSASTINLSWGSGNNSSNAQRSTPRGSEEFSPPMALRLSNSTPVAAVNATAPLSASLTLTDDLLSLPNVAAPSANPYYGSGNFPVSVAAMGRFKPMRTDTIPLTTFTYHETPVVERPQPLPLPRSLGFAKRNAGKMTGTLSPLPVKTSTKNVAKDNSLLLPALPRHLATRETRSNTDYLRMMAAELRMIRSRKLVSPLKPRGYLPRRKDPFRRAKSSLSNSIELPREEDDHPLNDVMVGSWTSVSSTDSFVTASSSEYQSAGESFY</sequence>
<dbReference type="Proteomes" id="UP000738325">
    <property type="component" value="Unassembled WGS sequence"/>
</dbReference>
<feature type="region of interest" description="Disordered" evidence="1">
    <location>
        <begin position="63"/>
        <end position="95"/>
    </location>
</feature>
<feature type="compositionally biased region" description="Low complexity" evidence="1">
    <location>
        <begin position="132"/>
        <end position="143"/>
    </location>
</feature>
<feature type="compositionally biased region" description="Polar residues" evidence="1">
    <location>
        <begin position="160"/>
        <end position="181"/>
    </location>
</feature>
<feature type="region of interest" description="Disordered" evidence="1">
    <location>
        <begin position="419"/>
        <end position="453"/>
    </location>
</feature>
<proteinExistence type="predicted"/>
<organism evidence="2 3">
    <name type="scientific">Dissophora globulifera</name>
    <dbReference type="NCBI Taxonomy" id="979702"/>
    <lineage>
        <taxon>Eukaryota</taxon>
        <taxon>Fungi</taxon>
        <taxon>Fungi incertae sedis</taxon>
        <taxon>Mucoromycota</taxon>
        <taxon>Mortierellomycotina</taxon>
        <taxon>Mortierellomycetes</taxon>
        <taxon>Mortierellales</taxon>
        <taxon>Mortierellaceae</taxon>
        <taxon>Dissophora</taxon>
    </lineage>
</organism>
<evidence type="ECO:0000313" key="3">
    <source>
        <dbReference type="Proteomes" id="UP000738325"/>
    </source>
</evidence>
<comment type="caution">
    <text evidence="2">The sequence shown here is derived from an EMBL/GenBank/DDBJ whole genome shotgun (WGS) entry which is preliminary data.</text>
</comment>
<feature type="compositionally biased region" description="Polar residues" evidence="1">
    <location>
        <begin position="1"/>
        <end position="11"/>
    </location>
</feature>
<name>A0A9P6RR06_9FUNG</name>
<protein>
    <submittedName>
        <fullName evidence="2">Uncharacterized protein</fullName>
    </submittedName>
</protein>
<feature type="compositionally biased region" description="Polar residues" evidence="1">
    <location>
        <begin position="19"/>
        <end position="37"/>
    </location>
</feature>
<evidence type="ECO:0000256" key="1">
    <source>
        <dbReference type="SAM" id="MobiDB-lite"/>
    </source>
</evidence>
<gene>
    <name evidence="2" type="ORF">BGZ99_001956</name>
</gene>
<feature type="region of interest" description="Disordered" evidence="1">
    <location>
        <begin position="1"/>
        <end position="42"/>
    </location>
</feature>
<dbReference type="OrthoDB" id="5573882at2759"/>
<dbReference type="AlphaFoldDB" id="A0A9P6RR06"/>
<feature type="region of interest" description="Disordered" evidence="1">
    <location>
        <begin position="114"/>
        <end position="181"/>
    </location>
</feature>
<feature type="compositionally biased region" description="Low complexity" evidence="1">
    <location>
        <begin position="63"/>
        <end position="81"/>
    </location>
</feature>